<reference evidence="2" key="2">
    <citation type="submission" date="2015-06" db="UniProtKB">
        <authorList>
            <consortium name="EnsemblMetazoa"/>
        </authorList>
    </citation>
    <scope>IDENTIFICATION</scope>
</reference>
<evidence type="ECO:0000256" key="1">
    <source>
        <dbReference type="SAM" id="Phobius"/>
    </source>
</evidence>
<sequence>MATRSDKPLKILFTALFSPGHLNACLGIGLLLKKRGHQIYVAHLPKHRSIVEKHGFEYVFESSLKFTLLERLKEITTHPFDHLIQGSKGENYAMMKIVKEYNPDVCLADYLFNMPWMFAVDCPVIPVKSLNPIELYNGQPTRSGCSVDDPPTVWEEFR</sequence>
<feature type="transmembrane region" description="Helical" evidence="1">
    <location>
        <begin position="12"/>
        <end position="32"/>
    </location>
</feature>
<protein>
    <recommendedName>
        <fullName evidence="4">UDP-glycosyltransferase</fullName>
    </recommendedName>
</protein>
<dbReference type="Gene3D" id="3.40.50.2000">
    <property type="entry name" value="Glycogen Phosphorylase B"/>
    <property type="match status" value="1"/>
</dbReference>
<keyword evidence="1" id="KW-0472">Membrane</keyword>
<organism evidence="2 3">
    <name type="scientific">Tetranychus urticae</name>
    <name type="common">Two-spotted spider mite</name>
    <dbReference type="NCBI Taxonomy" id="32264"/>
    <lineage>
        <taxon>Eukaryota</taxon>
        <taxon>Metazoa</taxon>
        <taxon>Ecdysozoa</taxon>
        <taxon>Arthropoda</taxon>
        <taxon>Chelicerata</taxon>
        <taxon>Arachnida</taxon>
        <taxon>Acari</taxon>
        <taxon>Acariformes</taxon>
        <taxon>Trombidiformes</taxon>
        <taxon>Prostigmata</taxon>
        <taxon>Eleutherengona</taxon>
        <taxon>Raphignathae</taxon>
        <taxon>Tetranychoidea</taxon>
        <taxon>Tetranychidae</taxon>
        <taxon>Tetranychus</taxon>
    </lineage>
</organism>
<dbReference type="SUPFAM" id="SSF53756">
    <property type="entry name" value="UDP-Glycosyltransferase/glycogen phosphorylase"/>
    <property type="match status" value="1"/>
</dbReference>
<keyword evidence="1" id="KW-0812">Transmembrane</keyword>
<dbReference type="AlphaFoldDB" id="T1KVC3"/>
<evidence type="ECO:0008006" key="4">
    <source>
        <dbReference type="Google" id="ProtNLM"/>
    </source>
</evidence>
<dbReference type="EnsemblMetazoa" id="tetur23g00100.1">
    <property type="protein sequence ID" value="tetur23g00100.1"/>
    <property type="gene ID" value="tetur23g00100"/>
</dbReference>
<keyword evidence="3" id="KW-1185">Reference proteome</keyword>
<proteinExistence type="predicted"/>
<name>T1KVC3_TETUR</name>
<dbReference type="Proteomes" id="UP000015104">
    <property type="component" value="Unassembled WGS sequence"/>
</dbReference>
<dbReference type="HOGENOM" id="CLU_1671573_0_0_1"/>
<reference evidence="3" key="1">
    <citation type="submission" date="2011-08" db="EMBL/GenBank/DDBJ databases">
        <authorList>
            <person name="Rombauts S."/>
        </authorList>
    </citation>
    <scope>NUCLEOTIDE SEQUENCE</scope>
    <source>
        <strain evidence="3">London</strain>
    </source>
</reference>
<evidence type="ECO:0000313" key="3">
    <source>
        <dbReference type="Proteomes" id="UP000015104"/>
    </source>
</evidence>
<accession>T1KVC3</accession>
<dbReference type="EMBL" id="CAEY01000609">
    <property type="status" value="NOT_ANNOTATED_CDS"/>
    <property type="molecule type" value="Genomic_DNA"/>
</dbReference>
<evidence type="ECO:0000313" key="2">
    <source>
        <dbReference type="EnsemblMetazoa" id="tetur23g00100.1"/>
    </source>
</evidence>
<keyword evidence="1" id="KW-1133">Transmembrane helix</keyword>